<evidence type="ECO:0000313" key="2">
    <source>
        <dbReference type="Proteomes" id="UP000024816"/>
    </source>
</evidence>
<proteinExistence type="predicted"/>
<protein>
    <recommendedName>
        <fullName evidence="3">Flagellar protein FlgJ N-terminal domain-containing protein</fullName>
    </recommendedName>
</protein>
<evidence type="ECO:0008006" key="3">
    <source>
        <dbReference type="Google" id="ProtNLM"/>
    </source>
</evidence>
<dbReference type="Proteomes" id="UP000024816">
    <property type="component" value="Unassembled WGS sequence"/>
</dbReference>
<keyword evidence="2" id="KW-1185">Reference proteome</keyword>
<gene>
    <name evidence="1" type="ORF">HJA_12930</name>
</gene>
<dbReference type="STRING" id="1280952.HJA_12930"/>
<sequence>MTQPISARTVMPTAAELSNRPAIGGEGAQASDIGKRFEQMLWTEMLSYAGLDKAFAQDGGQAAETFSRYVVESIAADLAESHPMGLGEAVDRSVAARQSTQQDDVA</sequence>
<accession>A0A059FA10</accession>
<dbReference type="EMBL" id="ARYJ01000008">
    <property type="protein sequence ID" value="KCZ87444.1"/>
    <property type="molecule type" value="Genomic_DNA"/>
</dbReference>
<evidence type="ECO:0000313" key="1">
    <source>
        <dbReference type="EMBL" id="KCZ87444.1"/>
    </source>
</evidence>
<dbReference type="RefSeq" id="WP_155839985.1">
    <property type="nucleotide sequence ID" value="NZ_ARYJ01000008.1"/>
</dbReference>
<name>A0A059FA10_9PROT</name>
<dbReference type="OrthoDB" id="7620493at2"/>
<dbReference type="PATRIC" id="fig|1280952.3.peg.2586"/>
<reference evidence="1 2" key="1">
    <citation type="journal article" date="2014" name="Antonie Van Leeuwenhoek">
        <title>Hyphomonas beringensis sp. nov. and Hyphomonas chukchiensis sp. nov., isolated from surface seawater of the Bering Sea and Chukchi Sea.</title>
        <authorList>
            <person name="Li C."/>
            <person name="Lai Q."/>
            <person name="Li G."/>
            <person name="Dong C."/>
            <person name="Wang J."/>
            <person name="Liao Y."/>
            <person name="Shao Z."/>
        </authorList>
    </citation>
    <scope>NUCLEOTIDE SEQUENCE [LARGE SCALE GENOMIC DNA]</scope>
    <source>
        <strain evidence="1 2">VP2</strain>
    </source>
</reference>
<organism evidence="1 2">
    <name type="scientific">Hyphomonas jannaschiana VP2</name>
    <dbReference type="NCBI Taxonomy" id="1280952"/>
    <lineage>
        <taxon>Bacteria</taxon>
        <taxon>Pseudomonadati</taxon>
        <taxon>Pseudomonadota</taxon>
        <taxon>Alphaproteobacteria</taxon>
        <taxon>Hyphomonadales</taxon>
        <taxon>Hyphomonadaceae</taxon>
        <taxon>Hyphomonas</taxon>
    </lineage>
</organism>
<dbReference type="AlphaFoldDB" id="A0A059FA10"/>
<comment type="caution">
    <text evidence="1">The sequence shown here is derived from an EMBL/GenBank/DDBJ whole genome shotgun (WGS) entry which is preliminary data.</text>
</comment>